<gene>
    <name evidence="1" type="ORF">NCTC1542_06484</name>
</gene>
<dbReference type="InterPro" id="IPR023198">
    <property type="entry name" value="PGP-like_dom2"/>
</dbReference>
<evidence type="ECO:0000313" key="1">
    <source>
        <dbReference type="EMBL" id="SUA31132.1"/>
    </source>
</evidence>
<dbReference type="Proteomes" id="UP000255389">
    <property type="component" value="Unassembled WGS sequence"/>
</dbReference>
<reference evidence="1 2" key="1">
    <citation type="submission" date="2018-06" db="EMBL/GenBank/DDBJ databases">
        <authorList>
            <consortium name="Pathogen Informatics"/>
            <person name="Doyle S."/>
        </authorList>
    </citation>
    <scope>NUCLEOTIDE SEQUENCE [LARGE SCALE GENOMIC DNA]</scope>
    <source>
        <strain evidence="1 2">NCTC1542</strain>
    </source>
</reference>
<organism evidence="1 2">
    <name type="scientific">Mycolicibacterium fortuitum</name>
    <name type="common">Mycobacterium fortuitum</name>
    <dbReference type="NCBI Taxonomy" id="1766"/>
    <lineage>
        <taxon>Bacteria</taxon>
        <taxon>Bacillati</taxon>
        <taxon>Actinomycetota</taxon>
        <taxon>Actinomycetes</taxon>
        <taxon>Mycobacteriales</taxon>
        <taxon>Mycobacteriaceae</taxon>
        <taxon>Mycolicibacterium</taxon>
    </lineage>
</organism>
<dbReference type="InterPro" id="IPR044999">
    <property type="entry name" value="CbbY-like"/>
</dbReference>
<keyword evidence="1" id="KW-0378">Hydrolase</keyword>
<dbReference type="AlphaFoldDB" id="A0A378WED1"/>
<name>A0A378WED1_MYCFO</name>
<dbReference type="InterPro" id="IPR023214">
    <property type="entry name" value="HAD_sf"/>
</dbReference>
<dbReference type="EMBL" id="UGQY01000005">
    <property type="protein sequence ID" value="SUA31132.1"/>
    <property type="molecule type" value="Genomic_DNA"/>
</dbReference>
<protein>
    <submittedName>
        <fullName evidence="1">HAD-superfamily hydrolase</fullName>
    </submittedName>
</protein>
<dbReference type="PANTHER" id="PTHR42896:SF2">
    <property type="entry name" value="CBBY-LIKE PROTEIN"/>
    <property type="match status" value="1"/>
</dbReference>
<dbReference type="InterPro" id="IPR036412">
    <property type="entry name" value="HAD-like_sf"/>
</dbReference>
<sequence length="271" mass="29159">MGHSHWVSSPQEKSWRAGRFWWDCSQPDTSPHPLRALILDLDALSNIDVDGHRVVFNAAFAAHGLPIQWGVARYRQLLALHDERQRVTAELRKRCVGPDCDVLTEVLADEICMTKDMMFDEMILDAGLTPRPGLEDLVNDAFLAGLPVGVVAAGRRRWTEPLVRQLIGDGLVETVVTTDDVSAPGAELYRHALAELGVAGHDALAMVGSATGLRNADGAGMAGVLIDPDAGAAAPGAVAVRPDFAGADALRLPACQRLHTQWWAQRSPTAA</sequence>
<evidence type="ECO:0000313" key="2">
    <source>
        <dbReference type="Proteomes" id="UP000255389"/>
    </source>
</evidence>
<dbReference type="Gene3D" id="1.10.150.240">
    <property type="entry name" value="Putative phosphatase, domain 2"/>
    <property type="match status" value="1"/>
</dbReference>
<dbReference type="GO" id="GO:0016787">
    <property type="term" value="F:hydrolase activity"/>
    <property type="evidence" value="ECO:0007669"/>
    <property type="project" value="UniProtKB-KW"/>
</dbReference>
<proteinExistence type="predicted"/>
<accession>A0A378WED1</accession>
<dbReference type="Pfam" id="PF00702">
    <property type="entry name" value="Hydrolase"/>
    <property type="match status" value="1"/>
</dbReference>
<dbReference type="SUPFAM" id="SSF56784">
    <property type="entry name" value="HAD-like"/>
    <property type="match status" value="1"/>
</dbReference>
<dbReference type="PANTHER" id="PTHR42896">
    <property type="entry name" value="XYLULOSE-1,5-BISPHOSPHATE (XUBP) PHOSPHATASE"/>
    <property type="match status" value="1"/>
</dbReference>
<dbReference type="Gene3D" id="3.40.50.1000">
    <property type="entry name" value="HAD superfamily/HAD-like"/>
    <property type="match status" value="1"/>
</dbReference>